<sequence length="329" mass="36000">MRLQRMVHNGVALLVALFLVLGATAVQASQAAKAEKKTAVVLAVFGTSHESGLDGILNIREQIQKELPGIPVRLAFTSNIIRRIWQERRQDPTYAAQHLEVPGEVLNVKGPLATIADLQDEGYGYIVVQPTHISSSEEFADLAGYVAGLNSIKTVKKRNMPFKKILLGRPALGTFGIEHEYRHDIEKMAAVVAPDVELARKAGRALVYFAHGNEHYSTGAYMEFEQVMRQRYPGVRIYVTMVEGFPDNAVLFAELKADKTKKVLLKPFMTVAGDHAKNDMAGSEPDSLKSLLEGRGIDVAASLTGLGESDTFAAIFAQHIKDAMTDEGI</sequence>
<proteinExistence type="predicted"/>
<organism evidence="2 3">
    <name type="scientific">Thiovibrio frasassiensis</name>
    <dbReference type="NCBI Taxonomy" id="2984131"/>
    <lineage>
        <taxon>Bacteria</taxon>
        <taxon>Pseudomonadati</taxon>
        <taxon>Thermodesulfobacteriota</taxon>
        <taxon>Desulfobulbia</taxon>
        <taxon>Desulfobulbales</taxon>
        <taxon>Thiovibrionaceae</taxon>
        <taxon>Thiovibrio</taxon>
    </lineage>
</organism>
<dbReference type="AlphaFoldDB" id="A0A9X4MI01"/>
<feature type="signal peptide" evidence="1">
    <location>
        <begin position="1"/>
        <end position="28"/>
    </location>
</feature>
<dbReference type="EMBL" id="JAPHEH010000001">
    <property type="protein sequence ID" value="MDG4476703.1"/>
    <property type="molecule type" value="Genomic_DNA"/>
</dbReference>
<comment type="caution">
    <text evidence="2">The sequence shown here is derived from an EMBL/GenBank/DDBJ whole genome shotgun (WGS) entry which is preliminary data.</text>
</comment>
<evidence type="ECO:0000313" key="2">
    <source>
        <dbReference type="EMBL" id="MDG4476703.1"/>
    </source>
</evidence>
<reference evidence="2" key="1">
    <citation type="journal article" date="2022" name="bioRxiv">
        <title>Thiovibrio frasassiensisgen. nov., sp. nov., an autotrophic, elemental sulfur disproportionating bacterium isolated from sulfidic karst sediment, and proposal of Thiovibrionaceae fam. nov.</title>
        <authorList>
            <person name="Aronson H."/>
            <person name="Thomas C."/>
            <person name="Bhattacharyya M."/>
            <person name="Eckstein S."/>
            <person name="Jensen S."/>
            <person name="Barco R."/>
            <person name="Macalady J."/>
            <person name="Amend J."/>
        </authorList>
    </citation>
    <scope>NUCLEOTIDE SEQUENCE</scope>
    <source>
        <strain evidence="2">RS19-109</strain>
    </source>
</reference>
<dbReference type="Proteomes" id="UP001154240">
    <property type="component" value="Unassembled WGS sequence"/>
</dbReference>
<accession>A0A9X4MI01</accession>
<dbReference type="CDD" id="cd03413">
    <property type="entry name" value="CbiK_C"/>
    <property type="match status" value="1"/>
</dbReference>
<dbReference type="InterPro" id="IPR010388">
    <property type="entry name" value="Anaerobic_Co-chelatase"/>
</dbReference>
<dbReference type="Pfam" id="PF06180">
    <property type="entry name" value="CbiK"/>
    <property type="match status" value="1"/>
</dbReference>
<name>A0A9X4MI01_9BACT</name>
<evidence type="ECO:0000313" key="3">
    <source>
        <dbReference type="Proteomes" id="UP001154240"/>
    </source>
</evidence>
<evidence type="ECO:0000256" key="1">
    <source>
        <dbReference type="SAM" id="SignalP"/>
    </source>
</evidence>
<gene>
    <name evidence="2" type="ORF">OLX77_11120</name>
</gene>
<dbReference type="GO" id="GO:0016852">
    <property type="term" value="F:sirohydrochlorin cobaltochelatase activity"/>
    <property type="evidence" value="ECO:0007669"/>
    <property type="project" value="InterPro"/>
</dbReference>
<keyword evidence="3" id="KW-1185">Reference proteome</keyword>
<dbReference type="RefSeq" id="WP_307633668.1">
    <property type="nucleotide sequence ID" value="NZ_JAPHEH010000001.1"/>
</dbReference>
<dbReference type="GO" id="GO:0019251">
    <property type="term" value="P:anaerobic cobalamin biosynthetic process"/>
    <property type="evidence" value="ECO:0007669"/>
    <property type="project" value="InterPro"/>
</dbReference>
<keyword evidence="1" id="KW-0732">Signal</keyword>
<feature type="chain" id="PRO_5040748835" evidence="1">
    <location>
        <begin position="29"/>
        <end position="329"/>
    </location>
</feature>
<dbReference type="Gene3D" id="3.40.50.1400">
    <property type="match status" value="2"/>
</dbReference>
<dbReference type="SUPFAM" id="SSF53800">
    <property type="entry name" value="Chelatase"/>
    <property type="match status" value="1"/>
</dbReference>
<reference evidence="2" key="2">
    <citation type="submission" date="2022-10" db="EMBL/GenBank/DDBJ databases">
        <authorList>
            <person name="Aronson H.S."/>
        </authorList>
    </citation>
    <scope>NUCLEOTIDE SEQUENCE</scope>
    <source>
        <strain evidence="2">RS19-109</strain>
    </source>
</reference>
<protein>
    <submittedName>
        <fullName evidence="2">Sirohydrochlorin cobaltochelatase</fullName>
    </submittedName>
</protein>